<dbReference type="Pfam" id="PF18156">
    <property type="entry name" value="pPIWI_RE_Y"/>
    <property type="match status" value="1"/>
</dbReference>
<feature type="domain" description="pPIWI-RE three-gene island" evidence="1">
    <location>
        <begin position="33"/>
        <end position="183"/>
    </location>
</feature>
<reference evidence="2 3" key="1">
    <citation type="submission" date="2024-09" db="EMBL/GenBank/DDBJ databases">
        <authorList>
            <person name="Sun Q."/>
            <person name="Mori K."/>
        </authorList>
    </citation>
    <scope>NUCLEOTIDE SEQUENCE [LARGE SCALE GENOMIC DNA]</scope>
    <source>
        <strain evidence="2 3">TBRC 0563</strain>
    </source>
</reference>
<gene>
    <name evidence="2" type="ORF">ACFFNX_04615</name>
</gene>
<name>A0ABV5Y9V0_9ACTN</name>
<comment type="caution">
    <text evidence="2">The sequence shown here is derived from an EMBL/GenBank/DDBJ whole genome shotgun (WGS) entry which is preliminary data.</text>
</comment>
<protein>
    <recommendedName>
        <fullName evidence="1">pPIWI-RE three-gene island domain-containing protein</fullName>
    </recommendedName>
</protein>
<keyword evidence="3" id="KW-1185">Reference proteome</keyword>
<dbReference type="InterPro" id="IPR041191">
    <property type="entry name" value="pPIWI_RE_Y"/>
</dbReference>
<accession>A0ABV5Y9V0</accession>
<organism evidence="2 3">
    <name type="scientific">Actinoallomurus acaciae</name>
    <dbReference type="NCBI Taxonomy" id="502577"/>
    <lineage>
        <taxon>Bacteria</taxon>
        <taxon>Bacillati</taxon>
        <taxon>Actinomycetota</taxon>
        <taxon>Actinomycetes</taxon>
        <taxon>Streptosporangiales</taxon>
        <taxon>Thermomonosporaceae</taxon>
        <taxon>Actinoallomurus</taxon>
    </lineage>
</organism>
<dbReference type="Proteomes" id="UP001589627">
    <property type="component" value="Unassembled WGS sequence"/>
</dbReference>
<evidence type="ECO:0000313" key="3">
    <source>
        <dbReference type="Proteomes" id="UP001589627"/>
    </source>
</evidence>
<proteinExistence type="predicted"/>
<dbReference type="EMBL" id="JBHLZP010000018">
    <property type="protein sequence ID" value="MFB9831468.1"/>
    <property type="molecule type" value="Genomic_DNA"/>
</dbReference>
<evidence type="ECO:0000259" key="1">
    <source>
        <dbReference type="Pfam" id="PF18156"/>
    </source>
</evidence>
<evidence type="ECO:0000313" key="2">
    <source>
        <dbReference type="EMBL" id="MFB9831468.1"/>
    </source>
</evidence>
<sequence length="290" mass="32520">MNEQEDEELFRSPNVLDKLVDGAFDEEESLRILRMVALTVHDLADWPSGKPFELPYPMLAQRVVDRIALVGAIRHPGGGTAQQVPRSLPELMAYCRDVDLEDWAFLRLPLDEQLSGRLVTPESDTPSELCVRLAAGLTGREAADGKDVERLIMREIRNFYRDNEVADGYWEFLGTVIENPVLTTGMRARLKMRPIGGLMPNDELLRMVYIDVQPRYFDDSNRAAACAVCGLLMVAGQGRWRCEIEACPGQGRGAAGGILNRDEGLRHVTRPIRHLLVAPQRITSWRNANA</sequence>
<dbReference type="RefSeq" id="WP_378195616.1">
    <property type="nucleotide sequence ID" value="NZ_JBHLZP010000018.1"/>
</dbReference>